<dbReference type="Proteomes" id="UP001318860">
    <property type="component" value="Unassembled WGS sequence"/>
</dbReference>
<dbReference type="PANTHER" id="PTHR34568">
    <property type="entry name" value="RRM DOMAIN-CONTAINING PROTEIN"/>
    <property type="match status" value="1"/>
</dbReference>
<dbReference type="PANTHER" id="PTHR34568:SF4">
    <property type="entry name" value="OS02G0638000 PROTEIN"/>
    <property type="match status" value="1"/>
</dbReference>
<feature type="compositionally biased region" description="Basic and acidic residues" evidence="1">
    <location>
        <begin position="272"/>
        <end position="282"/>
    </location>
</feature>
<evidence type="ECO:0000259" key="2">
    <source>
        <dbReference type="Pfam" id="PF25896"/>
    </source>
</evidence>
<feature type="compositionally biased region" description="Basic and acidic residues" evidence="1">
    <location>
        <begin position="243"/>
        <end position="255"/>
    </location>
</feature>
<dbReference type="InterPro" id="IPR058941">
    <property type="entry name" value="HTH_AT3G52170-like"/>
</dbReference>
<feature type="region of interest" description="Disordered" evidence="1">
    <location>
        <begin position="183"/>
        <end position="282"/>
    </location>
</feature>
<name>A0ABR0V6P7_REHGL</name>
<evidence type="ECO:0000313" key="4">
    <source>
        <dbReference type="Proteomes" id="UP001318860"/>
    </source>
</evidence>
<feature type="domain" description="AT3G52170-like helix-turn-helix" evidence="2">
    <location>
        <begin position="98"/>
        <end position="147"/>
    </location>
</feature>
<dbReference type="EMBL" id="JABTTQ020001536">
    <property type="protein sequence ID" value="KAK6130877.1"/>
    <property type="molecule type" value="Genomic_DNA"/>
</dbReference>
<evidence type="ECO:0000256" key="1">
    <source>
        <dbReference type="SAM" id="MobiDB-lite"/>
    </source>
</evidence>
<gene>
    <name evidence="3" type="ORF">DH2020_035395</name>
</gene>
<reference evidence="3 4" key="1">
    <citation type="journal article" date="2021" name="Comput. Struct. Biotechnol. J.">
        <title>De novo genome assembly of the potent medicinal plant Rehmannia glutinosa using nanopore technology.</title>
        <authorList>
            <person name="Ma L."/>
            <person name="Dong C."/>
            <person name="Song C."/>
            <person name="Wang X."/>
            <person name="Zheng X."/>
            <person name="Niu Y."/>
            <person name="Chen S."/>
            <person name="Feng W."/>
        </authorList>
    </citation>
    <scope>NUCLEOTIDE SEQUENCE [LARGE SCALE GENOMIC DNA]</scope>
    <source>
        <strain evidence="3">DH-2019</strain>
    </source>
</reference>
<keyword evidence="4" id="KW-1185">Reference proteome</keyword>
<evidence type="ECO:0000313" key="3">
    <source>
        <dbReference type="EMBL" id="KAK6130877.1"/>
    </source>
</evidence>
<dbReference type="InterPro" id="IPR058942">
    <property type="entry name" value="AT3G52170-like"/>
</dbReference>
<comment type="caution">
    <text evidence="3">The sequence shown here is derived from an EMBL/GenBank/DDBJ whole genome shotgun (WGS) entry which is preliminary data.</text>
</comment>
<organism evidence="3 4">
    <name type="scientific">Rehmannia glutinosa</name>
    <name type="common">Chinese foxglove</name>
    <dbReference type="NCBI Taxonomy" id="99300"/>
    <lineage>
        <taxon>Eukaryota</taxon>
        <taxon>Viridiplantae</taxon>
        <taxon>Streptophyta</taxon>
        <taxon>Embryophyta</taxon>
        <taxon>Tracheophyta</taxon>
        <taxon>Spermatophyta</taxon>
        <taxon>Magnoliopsida</taxon>
        <taxon>eudicotyledons</taxon>
        <taxon>Gunneridae</taxon>
        <taxon>Pentapetalae</taxon>
        <taxon>asterids</taxon>
        <taxon>lamiids</taxon>
        <taxon>Lamiales</taxon>
        <taxon>Orobanchaceae</taxon>
        <taxon>Rehmannieae</taxon>
        <taxon>Rehmannia</taxon>
    </lineage>
</organism>
<proteinExistence type="predicted"/>
<protein>
    <recommendedName>
        <fullName evidence="2">AT3G52170-like helix-turn-helix domain-containing protein</fullName>
    </recommendedName>
</protein>
<accession>A0ABR0V6P7</accession>
<feature type="compositionally biased region" description="Polar residues" evidence="1">
    <location>
        <begin position="189"/>
        <end position="211"/>
    </location>
</feature>
<sequence length="304" mass="34266">MAFYSSIPNMNIHACIEFTSDIGKMRLIRTVLRPANIGLSRQFQRSQVIKTSSDLPHPVLIETSSLVHGSNIQWCGRSYAASALSEALENGKPRRRISKDERKSMVENYVNKYREMNAGKFPTVSDAQKDVGGSYYVVRQIIQELKYKPEMSSVDSKDASLEKSAIKKDKIYTKIGGVSQARKLREPTSPISKVNIGDSSSKSFESNQGPQSSISVKSDKSKDVGTQSHRLIDESRSSLPENNKQETVHENKQKFDGYQPKAEPQESTEISGRTRKDAEHRAKYSVWQNLKSFANGILDRWKRS</sequence>
<dbReference type="Pfam" id="PF25896">
    <property type="entry name" value="HTH_AT3G52170"/>
    <property type="match status" value="1"/>
</dbReference>